<evidence type="ECO:0000313" key="7">
    <source>
        <dbReference type="EMBL" id="ATW27244.1"/>
    </source>
</evidence>
<keyword evidence="3 6" id="KW-0812">Transmembrane</keyword>
<evidence type="ECO:0000256" key="5">
    <source>
        <dbReference type="ARBA" id="ARBA00023136"/>
    </source>
</evidence>
<comment type="subcellular location">
    <subcellularLocation>
        <location evidence="1">Membrane</location>
        <topology evidence="1">Multi-pass membrane protein</topology>
    </subcellularLocation>
</comment>
<dbReference type="AlphaFoldDB" id="A0A3G1KXN6"/>
<evidence type="ECO:0000256" key="2">
    <source>
        <dbReference type="ARBA" id="ARBA00007511"/>
    </source>
</evidence>
<dbReference type="PANTHER" id="PTHR30238">
    <property type="entry name" value="MEMBRANE BOUND PREDICTED REDOX MODULATOR"/>
    <property type="match status" value="1"/>
</dbReference>
<evidence type="ECO:0000256" key="3">
    <source>
        <dbReference type="ARBA" id="ARBA00022692"/>
    </source>
</evidence>
<feature type="transmembrane region" description="Helical" evidence="6">
    <location>
        <begin position="101"/>
        <end position="125"/>
    </location>
</feature>
<dbReference type="Pfam" id="PF03741">
    <property type="entry name" value="TerC"/>
    <property type="match status" value="1"/>
</dbReference>
<evidence type="ECO:0008006" key="9">
    <source>
        <dbReference type="Google" id="ProtNLM"/>
    </source>
</evidence>
<organism evidence="7 8">
    <name type="scientific">Formimonas warabiya</name>
    <dbReference type="NCBI Taxonomy" id="1761012"/>
    <lineage>
        <taxon>Bacteria</taxon>
        <taxon>Bacillati</taxon>
        <taxon>Bacillota</taxon>
        <taxon>Clostridia</taxon>
        <taxon>Eubacteriales</taxon>
        <taxon>Peptococcaceae</taxon>
        <taxon>Candidatus Formimonas</taxon>
    </lineage>
</organism>
<dbReference type="GO" id="GO:0016020">
    <property type="term" value="C:membrane"/>
    <property type="evidence" value="ECO:0007669"/>
    <property type="project" value="UniProtKB-SubCell"/>
</dbReference>
<keyword evidence="8" id="KW-1185">Reference proteome</keyword>
<evidence type="ECO:0000256" key="6">
    <source>
        <dbReference type="SAM" id="Phobius"/>
    </source>
</evidence>
<feature type="transmembrane region" description="Helical" evidence="6">
    <location>
        <begin position="192"/>
        <end position="214"/>
    </location>
</feature>
<gene>
    <name evidence="7" type="ORF">DCMF_23025</name>
</gene>
<dbReference type="NCBIfam" id="TIGR03717">
    <property type="entry name" value="R_switched_YjbE"/>
    <property type="match status" value="1"/>
</dbReference>
<feature type="transmembrane region" description="Helical" evidence="6">
    <location>
        <begin position="68"/>
        <end position="85"/>
    </location>
</feature>
<dbReference type="OrthoDB" id="5295733at2"/>
<keyword evidence="5 6" id="KW-0472">Membrane</keyword>
<name>A0A3G1KXN6_FORW1</name>
<proteinExistence type="inferred from homology"/>
<accession>A0A3G1KXN6</accession>
<keyword evidence="4 6" id="KW-1133">Transmembrane helix</keyword>
<dbReference type="PANTHER" id="PTHR30238:SF4">
    <property type="entry name" value="SLL1022 PROTEIN"/>
    <property type="match status" value="1"/>
</dbReference>
<evidence type="ECO:0000313" key="8">
    <source>
        <dbReference type="Proteomes" id="UP000323521"/>
    </source>
</evidence>
<dbReference type="EMBL" id="CP017634">
    <property type="protein sequence ID" value="ATW27244.1"/>
    <property type="molecule type" value="Genomic_DNA"/>
</dbReference>
<feature type="transmembrane region" description="Helical" evidence="6">
    <location>
        <begin position="42"/>
        <end position="62"/>
    </location>
</feature>
<dbReference type="Proteomes" id="UP000323521">
    <property type="component" value="Chromosome"/>
</dbReference>
<dbReference type="InterPro" id="IPR022301">
    <property type="entry name" value="Integral_membrane_YjbE"/>
</dbReference>
<feature type="transmembrane region" description="Helical" evidence="6">
    <location>
        <begin position="131"/>
        <end position="154"/>
    </location>
</feature>
<evidence type="ECO:0000256" key="4">
    <source>
        <dbReference type="ARBA" id="ARBA00022989"/>
    </source>
</evidence>
<comment type="similarity">
    <text evidence="2">Belongs to the TerC family.</text>
</comment>
<sequence length="225" mass="24170">MWEVLGKIFSITLIDLVLSGDNAAVVGLAIRNLPDKMRRKAALFGAGGAVFLQVTLASIATFLMKVNYLSAIGGVILIFITYKLIKPGGEEEANVSASDKFWTAVGTIVVADISMAFDNIMGVAGVAEGNVLYILFGLSMSIPILIFGATWLATLMDKFPIIIYLGATVLAHTASSMIIHDKALHLTKFIGEIWATAIPWCLAIPVLIYGIVVVRRMKRSQVPGT</sequence>
<dbReference type="RefSeq" id="WP_148136592.1">
    <property type="nucleotide sequence ID" value="NZ_CP017634.1"/>
</dbReference>
<dbReference type="KEGG" id="fwa:DCMF_23025"/>
<evidence type="ECO:0000256" key="1">
    <source>
        <dbReference type="ARBA" id="ARBA00004141"/>
    </source>
</evidence>
<dbReference type="InterPro" id="IPR005496">
    <property type="entry name" value="Integral_membrane_TerC"/>
</dbReference>
<protein>
    <recommendedName>
        <fullName evidence="9">TerC family protein</fullName>
    </recommendedName>
</protein>
<feature type="transmembrane region" description="Helical" evidence="6">
    <location>
        <begin position="161"/>
        <end position="180"/>
    </location>
</feature>
<reference evidence="7 8" key="1">
    <citation type="submission" date="2016-10" db="EMBL/GenBank/DDBJ databases">
        <title>Complete Genome Sequence of Peptococcaceae strain DCMF.</title>
        <authorList>
            <person name="Edwards R.J."/>
            <person name="Holland S.I."/>
            <person name="Deshpande N.P."/>
            <person name="Wong Y.K."/>
            <person name="Ertan H."/>
            <person name="Manefield M."/>
            <person name="Russell T.L."/>
            <person name="Lee M.J."/>
        </authorList>
    </citation>
    <scope>NUCLEOTIDE SEQUENCE [LARGE SCALE GENOMIC DNA]</scope>
    <source>
        <strain evidence="7 8">DCMF</strain>
    </source>
</reference>